<dbReference type="InterPro" id="IPR018841">
    <property type="entry name" value="DUF2442"/>
</dbReference>
<dbReference type="AlphaFoldDB" id="A0A2C9CJH6"/>
<dbReference type="Gene3D" id="3.30.2020.10">
    <property type="entry name" value="NE0471-like N-terminal domain"/>
    <property type="match status" value="1"/>
</dbReference>
<dbReference type="Proteomes" id="UP000221734">
    <property type="component" value="Chromosome Kuenenia_stuttgartiensis_MBR1"/>
</dbReference>
<dbReference type="SUPFAM" id="SSF143880">
    <property type="entry name" value="NE0471 N-terminal domain-like"/>
    <property type="match status" value="1"/>
</dbReference>
<accession>A0A2C9CJH6</accession>
<reference evidence="2" key="1">
    <citation type="submission" date="2017-10" db="EMBL/GenBank/DDBJ databases">
        <authorList>
            <person name="Frank J."/>
        </authorList>
    </citation>
    <scope>NUCLEOTIDE SEQUENCE [LARGE SCALE GENOMIC DNA]</scope>
</reference>
<evidence type="ECO:0008006" key="3">
    <source>
        <dbReference type="Google" id="ProtNLM"/>
    </source>
</evidence>
<evidence type="ECO:0000313" key="2">
    <source>
        <dbReference type="Proteomes" id="UP000221734"/>
    </source>
</evidence>
<protein>
    <recommendedName>
        <fullName evidence="3">DUF2442 domain-containing protein</fullName>
    </recommendedName>
</protein>
<keyword evidence="2" id="KW-1185">Reference proteome</keyword>
<dbReference type="InterPro" id="IPR036782">
    <property type="entry name" value="NE0471-like_N"/>
</dbReference>
<dbReference type="RefSeq" id="WP_099326576.1">
    <property type="nucleotide sequence ID" value="NZ_LT934425.1"/>
</dbReference>
<name>A0A2C9CJH6_KUEST</name>
<organism evidence="1 2">
    <name type="scientific">Kuenenia stuttgartiensis</name>
    <dbReference type="NCBI Taxonomy" id="174633"/>
    <lineage>
        <taxon>Bacteria</taxon>
        <taxon>Pseudomonadati</taxon>
        <taxon>Planctomycetota</taxon>
        <taxon>Candidatus Brocadiia</taxon>
        <taxon>Candidatus Brocadiales</taxon>
        <taxon>Candidatus Brocadiaceae</taxon>
        <taxon>Candidatus Kuenenia</taxon>
    </lineage>
</organism>
<dbReference type="OrthoDB" id="9803723at2"/>
<proteinExistence type="predicted"/>
<evidence type="ECO:0000313" key="1">
    <source>
        <dbReference type="EMBL" id="SOH06059.1"/>
    </source>
</evidence>
<dbReference type="KEGG" id="kst:KSMBR1_3586"/>
<dbReference type="EMBL" id="LT934425">
    <property type="protein sequence ID" value="SOH06059.1"/>
    <property type="molecule type" value="Genomic_DNA"/>
</dbReference>
<dbReference type="Pfam" id="PF10387">
    <property type="entry name" value="DUF2442"/>
    <property type="match status" value="1"/>
</dbReference>
<sequence>MNIVEIVPNDNYTLYVKVENGRAGLFDVKPYLESEAFAPLNDRVEFERVHNSGYFVEWDCGADLSADTIQARWKTLSTENAQ</sequence>
<gene>
    <name evidence="1" type="ORF">KSMBR1_3586</name>
</gene>